<keyword evidence="1" id="KW-0472">Membrane</keyword>
<evidence type="ECO:0000313" key="2">
    <source>
        <dbReference type="EMBL" id="AWN22041.1"/>
    </source>
</evidence>
<keyword evidence="1" id="KW-1133">Transmembrane helix</keyword>
<gene>
    <name evidence="2" type="ORF">DKM44_01305</name>
</gene>
<reference evidence="2 3" key="1">
    <citation type="submission" date="2018-05" db="EMBL/GenBank/DDBJ databases">
        <title>Complete Genome Sequence of Deinococcus sp. strain 17bor-2.</title>
        <authorList>
            <person name="Srinivasan S."/>
        </authorList>
    </citation>
    <scope>NUCLEOTIDE SEQUENCE [LARGE SCALE GENOMIC DNA]</scope>
    <source>
        <strain evidence="2 3">17bor-2</strain>
    </source>
</reference>
<keyword evidence="1" id="KW-0812">Transmembrane</keyword>
<organism evidence="2 3">
    <name type="scientific">Deinococcus irradiatisoli</name>
    <dbReference type="NCBI Taxonomy" id="2202254"/>
    <lineage>
        <taxon>Bacteria</taxon>
        <taxon>Thermotogati</taxon>
        <taxon>Deinococcota</taxon>
        <taxon>Deinococci</taxon>
        <taxon>Deinococcales</taxon>
        <taxon>Deinococcaceae</taxon>
        <taxon>Deinococcus</taxon>
    </lineage>
</organism>
<protein>
    <submittedName>
        <fullName evidence="2">Uncharacterized protein</fullName>
    </submittedName>
</protein>
<feature type="transmembrane region" description="Helical" evidence="1">
    <location>
        <begin position="54"/>
        <end position="72"/>
    </location>
</feature>
<accession>A0A2Z3JEY0</accession>
<evidence type="ECO:0000313" key="3">
    <source>
        <dbReference type="Proteomes" id="UP000245368"/>
    </source>
</evidence>
<dbReference type="KEGG" id="dez:DKM44_01305"/>
<dbReference type="EMBL" id="CP029494">
    <property type="protein sequence ID" value="AWN22041.1"/>
    <property type="molecule type" value="Genomic_DNA"/>
</dbReference>
<keyword evidence="3" id="KW-1185">Reference proteome</keyword>
<dbReference type="AlphaFoldDB" id="A0A2Z3JEY0"/>
<sequence>MLFWAQRAALWLLAALLGALALGAFASLNPGAPMGLRALSAAEGVVLGGVLGGYLRGLIEALLAALAVLLAARPSGQP</sequence>
<dbReference type="Proteomes" id="UP000245368">
    <property type="component" value="Chromosome"/>
</dbReference>
<proteinExistence type="predicted"/>
<name>A0A2Z3JEY0_9DEIO</name>
<evidence type="ECO:0000256" key="1">
    <source>
        <dbReference type="SAM" id="Phobius"/>
    </source>
</evidence>